<feature type="domain" description="PAS" evidence="15">
    <location>
        <begin position="526"/>
        <end position="582"/>
    </location>
</feature>
<dbReference type="Pfam" id="PF00497">
    <property type="entry name" value="SBP_bac_3"/>
    <property type="match status" value="2"/>
</dbReference>
<keyword evidence="3 9" id="KW-0597">Phosphoprotein</keyword>
<protein>
    <recommendedName>
        <fullName evidence="2">histidine kinase</fullName>
        <ecNumber evidence="2">2.7.13.3</ecNumber>
    </recommendedName>
</protein>
<feature type="domain" description="PAS" evidence="15">
    <location>
        <begin position="820"/>
        <end position="890"/>
    </location>
</feature>
<dbReference type="Gene3D" id="1.10.287.130">
    <property type="match status" value="1"/>
</dbReference>
<gene>
    <name evidence="17" type="ORF">OZSIB_2240</name>
</gene>
<evidence type="ECO:0000256" key="7">
    <source>
        <dbReference type="ARBA" id="ARBA00022840"/>
    </source>
</evidence>
<dbReference type="SMART" id="SM00086">
    <property type="entry name" value="PAC"/>
    <property type="match status" value="3"/>
</dbReference>
<feature type="domain" description="PAC" evidence="16">
    <location>
        <begin position="893"/>
        <end position="944"/>
    </location>
</feature>
<dbReference type="InterPro" id="IPR000014">
    <property type="entry name" value="PAS"/>
</dbReference>
<evidence type="ECO:0000256" key="2">
    <source>
        <dbReference type="ARBA" id="ARBA00012438"/>
    </source>
</evidence>
<reference evidence="17 18" key="1">
    <citation type="submission" date="2018-05" db="EMBL/GenBank/DDBJ databases">
        <title>A metagenomic window into the 2 km-deep terrestrial subsurface aquifer revealed taxonomically and functionally diverse microbial community comprising novel uncultured bacterial lineages.</title>
        <authorList>
            <person name="Kadnikov V.V."/>
            <person name="Mardanov A.V."/>
            <person name="Beletsky A.V."/>
            <person name="Banks D."/>
            <person name="Pimenov N.V."/>
            <person name="Frank Y.A."/>
            <person name="Karnachuk O.V."/>
            <person name="Ravin N.V."/>
        </authorList>
    </citation>
    <scope>NUCLEOTIDE SEQUENCE [LARGE SCALE GENOMIC DNA]</scope>
    <source>
        <strain evidence="17">BY5</strain>
    </source>
</reference>
<dbReference type="SUPFAM" id="SSF55781">
    <property type="entry name" value="GAF domain-like"/>
    <property type="match status" value="1"/>
</dbReference>
<dbReference type="SMART" id="SM00065">
    <property type="entry name" value="GAF"/>
    <property type="match status" value="1"/>
</dbReference>
<proteinExistence type="predicted"/>
<dbReference type="InterPro" id="IPR001638">
    <property type="entry name" value="Solute-binding_3/MltF_N"/>
</dbReference>
<sequence length="1465" mass="163234">MLWSLLTWHLFLGWALADPPSALPVLRSACEVDYHPFCFVEPDGHASGFATELLTAALQKMGREVTFRTELWSEVRGWLERGEVDVLPLVGRTPERENLFDFTFPYMTLHGSIVVRKDTTGIHSLTDLKGKTVAVMQGDNAEEFLRREERDFEIRTAPTFRAALQELAAGQHDAVVIQRLVALRLLQETGLSEKLRVLDHPIPHFRQDYCFAVKKGDHDTLALLNEGLALVIADGTFRRLHARWFASLELPAGNRVVAGGDHAYPPWEYLDDHGQPTGFNVDLTRAVAREAGLEVEFRLGPWSEMVQALASGEVDLLMGMFYSPERNRRFDFSPPHSINLSIAVTRQDGPPPPETAEQLKGRRLVVERGDLMHEWAIEQGLASMVRAVGTQEDALREVVEGRAEVALVARTTALRVVERQGWSPHLQLGRQALLAPEYCFAVPKGHRALLAKLTEGLNSLEAKGEFQRIQEKWFGVEVHRRPSPWVILHTLSWIVLPILVLLGGALGWNRLLARRVEAGIAKIRHQEERYRRLIETAQEGVWVLNADFITVMVNQRMADLLGYTPAEMIGRPITDFIHPDDRPDNDIRMERRRQGKNELYERRLLHRNGSTVWCLVSANALTDEHGRFDGSFAMLADITDRKRDEEYLTAYGRQQAAVAELGRAALSGVGEDDLFRLTGHKLAQVLQIELVKILEWRPAHGDLLLRAGMGWHEGLVGQATVPATPDSQAGYTLLTKDPVIVEDLRTESRFRGPPLLHDHGVVSGVSLLIGDPDHPFGVLGVHSTQHRRFPVHEIHFLQGVANLLAGAIKQRRTEAELRESRGFLADLIEHSGAIIFAKDRTGRYLLVNHRWEEATGHPRHLTLGQTDEHLFPSEVARAFRQTDLEVMNSGQARELEEKLTGQEGERVFLSIKFPLRDGHGQISGVCGMATEITERKRAEEALRQSEEQLRHLIEHAPDAIFVQTRGRFAFLNAEARRLLGIERAEELLGQPVIDHFPPEFREIVADRIRELNEEKKAVPRAEEAILRADGRIVPVEMAAVPMRYEGQDGALVFLRDITERRLAETEQERLRGQLAQAQKMESIGRLAGGVAHDFNNMLGVILGHADLLADQLPPDSPLAEGVRQIRAAAEHSAELTRQLLAFARKQPVAPRVIDLNEAIAGQLKMLRRLIGENIELVWAPGSDLRPIRIDPGQLDQILTNLCVNARDAIAGTGRVTIETARVVIAPTDAARPVEIPPGEYATLVVSDTGHGMDQETLAHLFEPFFTTKELGRGTGLGLATVYGIVKQNQGFILVDSRPGHGTVFRIFFPPYGERSAATTLDRRPAPGGAQTTSPPAAAEERPTILLVEDEAALLTLTRKMLEGLGYRVLAAVSPGQALELARAHTGRIDLLLTDVVMPDMNGRELAHALQAHHPALKSCFMSGYTAEVIAQHGVLEPGVVFLHKPFTRQDLAEKVREALTGRPPS</sequence>
<evidence type="ECO:0000256" key="5">
    <source>
        <dbReference type="ARBA" id="ARBA00022741"/>
    </source>
</evidence>
<dbReference type="InterPro" id="IPR003661">
    <property type="entry name" value="HisK_dim/P_dom"/>
</dbReference>
<comment type="catalytic activity">
    <reaction evidence="1">
        <text>ATP + protein L-histidine = ADP + protein N-phospho-L-histidine.</text>
        <dbReference type="EC" id="2.7.13.3"/>
    </reaction>
</comment>
<evidence type="ECO:0000259" key="14">
    <source>
        <dbReference type="PROSITE" id="PS50110"/>
    </source>
</evidence>
<feature type="domain" description="PAC" evidence="16">
    <location>
        <begin position="598"/>
        <end position="650"/>
    </location>
</feature>
<dbReference type="SUPFAM" id="SSF47384">
    <property type="entry name" value="Homodimeric domain of signal transducing histidine kinase"/>
    <property type="match status" value="1"/>
</dbReference>
<dbReference type="Pfam" id="PF01590">
    <property type="entry name" value="GAF"/>
    <property type="match status" value="1"/>
</dbReference>
<dbReference type="PANTHER" id="PTHR43065:SF42">
    <property type="entry name" value="TWO-COMPONENT SENSOR PPRA"/>
    <property type="match status" value="1"/>
</dbReference>
<dbReference type="InterPro" id="IPR035965">
    <property type="entry name" value="PAS-like_dom_sf"/>
</dbReference>
<feature type="domain" description="PAS" evidence="15">
    <location>
        <begin position="945"/>
        <end position="1015"/>
    </location>
</feature>
<dbReference type="InterPro" id="IPR001789">
    <property type="entry name" value="Sig_transdc_resp-reg_receiver"/>
</dbReference>
<dbReference type="SMART" id="SM00388">
    <property type="entry name" value="HisKA"/>
    <property type="match status" value="1"/>
</dbReference>
<dbReference type="PANTHER" id="PTHR43065">
    <property type="entry name" value="SENSOR HISTIDINE KINASE"/>
    <property type="match status" value="1"/>
</dbReference>
<evidence type="ECO:0000256" key="11">
    <source>
        <dbReference type="SAM" id="MobiDB-lite"/>
    </source>
</evidence>
<dbReference type="CDD" id="cd13704">
    <property type="entry name" value="PBP2_HisK"/>
    <property type="match status" value="2"/>
</dbReference>
<evidence type="ECO:0000256" key="8">
    <source>
        <dbReference type="ARBA" id="ARBA00023012"/>
    </source>
</evidence>
<dbReference type="NCBIfam" id="TIGR00229">
    <property type="entry name" value="sensory_box"/>
    <property type="match status" value="3"/>
</dbReference>
<dbReference type="Gene3D" id="3.30.450.20">
    <property type="entry name" value="PAS domain"/>
    <property type="match status" value="3"/>
</dbReference>
<dbReference type="InterPro" id="IPR005467">
    <property type="entry name" value="His_kinase_dom"/>
</dbReference>
<evidence type="ECO:0000256" key="9">
    <source>
        <dbReference type="PROSITE-ProRule" id="PRU00169"/>
    </source>
</evidence>
<dbReference type="EMBL" id="QOQW01000002">
    <property type="protein sequence ID" value="RCK81371.1"/>
    <property type="molecule type" value="Genomic_DNA"/>
</dbReference>
<dbReference type="InterPro" id="IPR003594">
    <property type="entry name" value="HATPase_dom"/>
</dbReference>
<dbReference type="Gene3D" id="3.40.50.2300">
    <property type="match status" value="1"/>
</dbReference>
<dbReference type="CDD" id="cd00130">
    <property type="entry name" value="PAS"/>
    <property type="match status" value="3"/>
</dbReference>
<dbReference type="InterPro" id="IPR013767">
    <property type="entry name" value="PAS_fold"/>
</dbReference>
<feature type="coiled-coil region" evidence="10">
    <location>
        <begin position="928"/>
        <end position="955"/>
    </location>
</feature>
<evidence type="ECO:0000256" key="12">
    <source>
        <dbReference type="SAM" id="SignalP"/>
    </source>
</evidence>
<evidence type="ECO:0000256" key="4">
    <source>
        <dbReference type="ARBA" id="ARBA00022679"/>
    </source>
</evidence>
<dbReference type="SUPFAM" id="SSF55874">
    <property type="entry name" value="ATPase domain of HSP90 chaperone/DNA topoisomerase II/histidine kinase"/>
    <property type="match status" value="1"/>
</dbReference>
<dbReference type="SUPFAM" id="SSF52172">
    <property type="entry name" value="CheY-like"/>
    <property type="match status" value="1"/>
</dbReference>
<evidence type="ECO:0000313" key="18">
    <source>
        <dbReference type="Proteomes" id="UP000252355"/>
    </source>
</evidence>
<keyword evidence="12" id="KW-0732">Signal</keyword>
<dbReference type="PROSITE" id="PS50112">
    <property type="entry name" value="PAS"/>
    <property type="match status" value="3"/>
</dbReference>
<evidence type="ECO:0000256" key="6">
    <source>
        <dbReference type="ARBA" id="ARBA00022777"/>
    </source>
</evidence>
<evidence type="ECO:0000313" key="17">
    <source>
        <dbReference type="EMBL" id="RCK81371.1"/>
    </source>
</evidence>
<evidence type="ECO:0000259" key="15">
    <source>
        <dbReference type="PROSITE" id="PS50112"/>
    </source>
</evidence>
<dbReference type="InterPro" id="IPR004358">
    <property type="entry name" value="Sig_transdc_His_kin-like_C"/>
</dbReference>
<dbReference type="PROSITE" id="PS50113">
    <property type="entry name" value="PAC"/>
    <property type="match status" value="3"/>
</dbReference>
<dbReference type="Pfam" id="PF00989">
    <property type="entry name" value="PAS"/>
    <property type="match status" value="2"/>
</dbReference>
<keyword evidence="10" id="KW-0175">Coiled coil</keyword>
<dbReference type="InterPro" id="IPR036097">
    <property type="entry name" value="HisK_dim/P_sf"/>
</dbReference>
<dbReference type="SUPFAM" id="SSF53850">
    <property type="entry name" value="Periplasmic binding protein-like II"/>
    <property type="match status" value="2"/>
</dbReference>
<comment type="caution">
    <text evidence="17">The sequence shown here is derived from an EMBL/GenBank/DDBJ whole genome shotgun (WGS) entry which is preliminary data.</text>
</comment>
<dbReference type="InterPro" id="IPR011006">
    <property type="entry name" value="CheY-like_superfamily"/>
</dbReference>
<dbReference type="GO" id="GO:0005524">
    <property type="term" value="F:ATP binding"/>
    <property type="evidence" value="ECO:0007669"/>
    <property type="project" value="UniProtKB-KW"/>
</dbReference>
<name>A0A367ZVL7_9BACT</name>
<dbReference type="EC" id="2.7.13.3" evidence="2"/>
<dbReference type="SMART" id="SM00387">
    <property type="entry name" value="HATPase_c"/>
    <property type="match status" value="1"/>
</dbReference>
<dbReference type="InterPro" id="IPR036890">
    <property type="entry name" value="HATPase_C_sf"/>
</dbReference>
<dbReference type="SUPFAM" id="SSF55785">
    <property type="entry name" value="PYP-like sensor domain (PAS domain)"/>
    <property type="match status" value="3"/>
</dbReference>
<evidence type="ECO:0000259" key="13">
    <source>
        <dbReference type="PROSITE" id="PS50109"/>
    </source>
</evidence>
<dbReference type="SMART" id="SM00448">
    <property type="entry name" value="REC"/>
    <property type="match status" value="1"/>
</dbReference>
<feature type="signal peptide" evidence="12">
    <location>
        <begin position="1"/>
        <end position="17"/>
    </location>
</feature>
<dbReference type="InterPro" id="IPR000700">
    <property type="entry name" value="PAS-assoc_C"/>
</dbReference>
<keyword evidence="7" id="KW-0067">ATP-binding</keyword>
<dbReference type="InterPro" id="IPR029016">
    <property type="entry name" value="GAF-like_dom_sf"/>
</dbReference>
<feature type="domain" description="Response regulatory" evidence="14">
    <location>
        <begin position="1343"/>
        <end position="1459"/>
    </location>
</feature>
<dbReference type="Pfam" id="PF00072">
    <property type="entry name" value="Response_reg"/>
    <property type="match status" value="1"/>
</dbReference>
<evidence type="ECO:0000256" key="1">
    <source>
        <dbReference type="ARBA" id="ARBA00000085"/>
    </source>
</evidence>
<feature type="chain" id="PRO_5016975590" description="histidine kinase" evidence="12">
    <location>
        <begin position="18"/>
        <end position="1465"/>
    </location>
</feature>
<keyword evidence="4" id="KW-0808">Transferase</keyword>
<dbReference type="Proteomes" id="UP000252355">
    <property type="component" value="Unassembled WGS sequence"/>
</dbReference>
<dbReference type="SMART" id="SM00091">
    <property type="entry name" value="PAS"/>
    <property type="match status" value="3"/>
</dbReference>
<dbReference type="Pfam" id="PF02518">
    <property type="entry name" value="HATPase_c"/>
    <property type="match status" value="1"/>
</dbReference>
<dbReference type="Pfam" id="PF08448">
    <property type="entry name" value="PAS_4"/>
    <property type="match status" value="1"/>
</dbReference>
<dbReference type="CDD" id="cd00082">
    <property type="entry name" value="HisKA"/>
    <property type="match status" value="1"/>
</dbReference>
<dbReference type="Gene3D" id="3.30.565.10">
    <property type="entry name" value="Histidine kinase-like ATPase, C-terminal domain"/>
    <property type="match status" value="1"/>
</dbReference>
<dbReference type="PRINTS" id="PR00344">
    <property type="entry name" value="BCTRLSENSOR"/>
</dbReference>
<evidence type="ECO:0000256" key="3">
    <source>
        <dbReference type="ARBA" id="ARBA00022553"/>
    </source>
</evidence>
<dbReference type="InterPro" id="IPR013656">
    <property type="entry name" value="PAS_4"/>
</dbReference>
<keyword evidence="5" id="KW-0547">Nucleotide-binding</keyword>
<dbReference type="Gene3D" id="3.30.450.40">
    <property type="match status" value="1"/>
</dbReference>
<keyword evidence="6 17" id="KW-0418">Kinase</keyword>
<dbReference type="Gene3D" id="3.40.190.10">
    <property type="entry name" value="Periplasmic binding protein-like II"/>
    <property type="match status" value="4"/>
</dbReference>
<feature type="region of interest" description="Disordered" evidence="11">
    <location>
        <begin position="1317"/>
        <end position="1340"/>
    </location>
</feature>
<dbReference type="SMART" id="SM00062">
    <property type="entry name" value="PBPb"/>
    <property type="match status" value="2"/>
</dbReference>
<feature type="domain" description="Histidine kinase" evidence="13">
    <location>
        <begin position="1089"/>
        <end position="1312"/>
    </location>
</feature>
<organism evidence="17 18">
    <name type="scientific">Candidatus Ozemobacter sibiricus</name>
    <dbReference type="NCBI Taxonomy" id="2268124"/>
    <lineage>
        <taxon>Bacteria</taxon>
        <taxon>Candidatus Ozemobacteria</taxon>
        <taxon>Candidatus Ozemobacterales</taxon>
        <taxon>Candidatus Ozemobacteraceae</taxon>
        <taxon>Candidatus Ozemobacter</taxon>
    </lineage>
</organism>
<dbReference type="PROSITE" id="PS50110">
    <property type="entry name" value="RESPONSE_REGULATORY"/>
    <property type="match status" value="1"/>
</dbReference>
<feature type="domain" description="PAC" evidence="16">
    <location>
        <begin position="1019"/>
        <end position="1069"/>
    </location>
</feature>
<dbReference type="GO" id="GO:0006355">
    <property type="term" value="P:regulation of DNA-templated transcription"/>
    <property type="evidence" value="ECO:0007669"/>
    <property type="project" value="InterPro"/>
</dbReference>
<feature type="modified residue" description="4-aspartylphosphate" evidence="9">
    <location>
        <position position="1394"/>
    </location>
</feature>
<dbReference type="GO" id="GO:0000155">
    <property type="term" value="F:phosphorelay sensor kinase activity"/>
    <property type="evidence" value="ECO:0007669"/>
    <property type="project" value="InterPro"/>
</dbReference>
<keyword evidence="8" id="KW-0902">Two-component regulatory system</keyword>
<evidence type="ECO:0000259" key="16">
    <source>
        <dbReference type="PROSITE" id="PS50113"/>
    </source>
</evidence>
<dbReference type="PROSITE" id="PS50109">
    <property type="entry name" value="HIS_KIN"/>
    <property type="match status" value="1"/>
</dbReference>
<dbReference type="InterPro" id="IPR003018">
    <property type="entry name" value="GAF"/>
</dbReference>
<accession>A0A367ZVL7</accession>
<dbReference type="InterPro" id="IPR001610">
    <property type="entry name" value="PAC"/>
</dbReference>
<dbReference type="Pfam" id="PF00512">
    <property type="entry name" value="HisKA"/>
    <property type="match status" value="1"/>
</dbReference>
<dbReference type="Gene3D" id="6.10.250.490">
    <property type="match status" value="1"/>
</dbReference>
<evidence type="ECO:0000256" key="10">
    <source>
        <dbReference type="SAM" id="Coils"/>
    </source>
</evidence>